<dbReference type="Gene3D" id="1.10.1240.10">
    <property type="entry name" value="Methionine synthase domain"/>
    <property type="match status" value="1"/>
</dbReference>
<dbReference type="Gene3D" id="3.40.50.280">
    <property type="entry name" value="Cobalamin-binding domain"/>
    <property type="match status" value="1"/>
</dbReference>
<reference evidence="5" key="1">
    <citation type="journal article" date="2021" name="Environ. Microbiol.">
        <title>Genomic characterization of three novel Desulfobacterota classes expand the metabolic and phylogenetic diversity of the phylum.</title>
        <authorList>
            <person name="Murphy C.L."/>
            <person name="Biggerstaff J."/>
            <person name="Eichhorn A."/>
            <person name="Ewing E."/>
            <person name="Shahan R."/>
            <person name="Soriano D."/>
            <person name="Stewart S."/>
            <person name="VanMol K."/>
            <person name="Walker R."/>
            <person name="Walters P."/>
            <person name="Elshahed M.S."/>
            <person name="Youssef N.H."/>
        </authorList>
    </citation>
    <scope>NUCLEOTIDE SEQUENCE</scope>
    <source>
        <strain evidence="5">Zod_Metabat.24</strain>
    </source>
</reference>
<organism evidence="5 6">
    <name type="scientific">Candidatus Zymogenus saltonus</name>
    <dbReference type="NCBI Taxonomy" id="2844893"/>
    <lineage>
        <taxon>Bacteria</taxon>
        <taxon>Deltaproteobacteria</taxon>
        <taxon>Candidatus Zymogenia</taxon>
        <taxon>Candidatus Zymogeniales</taxon>
        <taxon>Candidatus Zymogenaceae</taxon>
        <taxon>Candidatus Zymogenus</taxon>
    </lineage>
</organism>
<dbReference type="InterPro" id="IPR036724">
    <property type="entry name" value="Cobalamin-bd_sf"/>
</dbReference>
<sequence length="610" mass="67486">MAITENMEAVERLKAAVALEPVDRHPVFPIIVTAAARLYGITQGEAWRNHDAAREAMIWCFREFGYDIASKPNYYYPMLPGRNLSAPVRNLIPGRQLGEDDLYQIDERELFSRDDYDKLAALGWNAFWDEHYEKMSGKSLEKFTNMQMFSNQLYVEDMKICEENGVPIALGVAVDSVVMAFSLSRTLTEFTKDLHDVPDKVEAAMKATADDLIANAIQVCRNNNQNTAFIVLERGSGFYYRTEVFERFELPFLMKYIDSFIAEDILPWLHLDTDWSLNIPYFKKFPKGKCVCDLDGTTDIFRAKEILGGRVCISGDVPAALLSIGSPEEVEAYCKRLIDEVGRGGGFMLTTGCECPVDVKPENLRAMVETGKSYKGKDTKAAGKAKTVEAKRSVKVKAMPEGAISRALGELDFDEVGDLVKKAVAGGEDPFSVLNELRLGMNAVGERYSSGEYFLGELILSAEIFKEAMDLIEPQLPARDESDSLGSVVIGTTKGDIHDIGKNIVATLFKVAGFTVHDVGVDVEPKAFADKVVEVDAKIVAMSALITPTFASMKEVVEILEEKNMREGRYVIIGGGPTTDDVRKYVGADGWSLDPRVGVDMCIDFLKGSG</sequence>
<dbReference type="GO" id="GO:0004853">
    <property type="term" value="F:uroporphyrinogen decarboxylase activity"/>
    <property type="evidence" value="ECO:0007669"/>
    <property type="project" value="InterPro"/>
</dbReference>
<evidence type="ECO:0000259" key="4">
    <source>
        <dbReference type="PROSITE" id="PS51337"/>
    </source>
</evidence>
<dbReference type="PANTHER" id="PTHR45833">
    <property type="entry name" value="METHIONINE SYNTHASE"/>
    <property type="match status" value="1"/>
</dbReference>
<dbReference type="InterPro" id="IPR006158">
    <property type="entry name" value="Cobalamin-bd"/>
</dbReference>
<evidence type="ECO:0000256" key="2">
    <source>
        <dbReference type="ARBA" id="ARBA00023285"/>
    </source>
</evidence>
<dbReference type="InterPro" id="IPR003759">
    <property type="entry name" value="Cbl-bd_cap"/>
</dbReference>
<dbReference type="GO" id="GO:0046653">
    <property type="term" value="P:tetrahydrofolate metabolic process"/>
    <property type="evidence" value="ECO:0007669"/>
    <property type="project" value="TreeGrafter"/>
</dbReference>
<dbReference type="PANTHER" id="PTHR45833:SF1">
    <property type="entry name" value="METHIONINE SYNTHASE"/>
    <property type="match status" value="1"/>
</dbReference>
<gene>
    <name evidence="5" type="ORF">JW984_02930</name>
</gene>
<dbReference type="PROSITE" id="PS51332">
    <property type="entry name" value="B12_BINDING"/>
    <property type="match status" value="1"/>
</dbReference>
<accession>A0A9D8PNI0</accession>
<feature type="domain" description="B12-binding N-terminal" evidence="4">
    <location>
        <begin position="391"/>
        <end position="484"/>
    </location>
</feature>
<dbReference type="Pfam" id="PF01208">
    <property type="entry name" value="URO-D"/>
    <property type="match status" value="1"/>
</dbReference>
<dbReference type="SUPFAM" id="SSF47644">
    <property type="entry name" value="Methionine synthase domain"/>
    <property type="match status" value="1"/>
</dbReference>
<dbReference type="GO" id="GO:0050667">
    <property type="term" value="P:homocysteine metabolic process"/>
    <property type="evidence" value="ECO:0007669"/>
    <property type="project" value="TreeGrafter"/>
</dbReference>
<dbReference type="Pfam" id="PF02310">
    <property type="entry name" value="B12-binding"/>
    <property type="match status" value="1"/>
</dbReference>
<evidence type="ECO:0000259" key="3">
    <source>
        <dbReference type="PROSITE" id="PS51332"/>
    </source>
</evidence>
<dbReference type="GO" id="GO:0008705">
    <property type="term" value="F:methionine synthase activity"/>
    <property type="evidence" value="ECO:0007669"/>
    <property type="project" value="TreeGrafter"/>
</dbReference>
<dbReference type="AlphaFoldDB" id="A0A9D8PNI0"/>
<evidence type="ECO:0000256" key="1">
    <source>
        <dbReference type="ARBA" id="ARBA00022723"/>
    </source>
</evidence>
<dbReference type="InterPro" id="IPR036594">
    <property type="entry name" value="Meth_synthase_dom"/>
</dbReference>
<feature type="domain" description="B12-binding" evidence="3">
    <location>
        <begin position="485"/>
        <end position="610"/>
    </location>
</feature>
<dbReference type="GO" id="GO:0005829">
    <property type="term" value="C:cytosol"/>
    <property type="evidence" value="ECO:0007669"/>
    <property type="project" value="TreeGrafter"/>
</dbReference>
<name>A0A9D8PNI0_9DELT</name>
<evidence type="ECO:0000313" key="6">
    <source>
        <dbReference type="Proteomes" id="UP000809273"/>
    </source>
</evidence>
<dbReference type="InterPro" id="IPR038071">
    <property type="entry name" value="UROD/MetE-like_sf"/>
</dbReference>
<dbReference type="Proteomes" id="UP000809273">
    <property type="component" value="Unassembled WGS sequence"/>
</dbReference>
<keyword evidence="1" id="KW-0479">Metal-binding</keyword>
<dbReference type="GO" id="GO:0046872">
    <property type="term" value="F:metal ion binding"/>
    <property type="evidence" value="ECO:0007669"/>
    <property type="project" value="UniProtKB-KW"/>
</dbReference>
<evidence type="ECO:0000313" key="5">
    <source>
        <dbReference type="EMBL" id="MBN1572132.1"/>
    </source>
</evidence>
<dbReference type="Pfam" id="PF02607">
    <property type="entry name" value="B12-binding_2"/>
    <property type="match status" value="1"/>
</dbReference>
<dbReference type="InterPro" id="IPR050554">
    <property type="entry name" value="Met_Synthase/Corrinoid"/>
</dbReference>
<dbReference type="EMBL" id="JAFGIX010000014">
    <property type="protein sequence ID" value="MBN1572132.1"/>
    <property type="molecule type" value="Genomic_DNA"/>
</dbReference>
<dbReference type="InterPro" id="IPR000257">
    <property type="entry name" value="Uroporphyrinogen_deCOase"/>
</dbReference>
<comment type="caution">
    <text evidence="5">The sequence shown here is derived from an EMBL/GenBank/DDBJ whole genome shotgun (WGS) entry which is preliminary data.</text>
</comment>
<dbReference type="PROSITE" id="PS51337">
    <property type="entry name" value="B12_BINDING_NTER"/>
    <property type="match status" value="1"/>
</dbReference>
<keyword evidence="2" id="KW-0170">Cobalt</keyword>
<dbReference type="Gene3D" id="3.20.20.210">
    <property type="match status" value="1"/>
</dbReference>
<dbReference type="GO" id="GO:0006779">
    <property type="term" value="P:porphyrin-containing compound biosynthetic process"/>
    <property type="evidence" value="ECO:0007669"/>
    <property type="project" value="InterPro"/>
</dbReference>
<dbReference type="SUPFAM" id="SSF52242">
    <property type="entry name" value="Cobalamin (vitamin B12)-binding domain"/>
    <property type="match status" value="1"/>
</dbReference>
<proteinExistence type="predicted"/>
<dbReference type="GO" id="GO:0031419">
    <property type="term" value="F:cobalamin binding"/>
    <property type="evidence" value="ECO:0007669"/>
    <property type="project" value="InterPro"/>
</dbReference>
<dbReference type="SMART" id="SM01018">
    <property type="entry name" value="B12-binding_2"/>
    <property type="match status" value="1"/>
</dbReference>
<protein>
    <submittedName>
        <fullName evidence="5">Cobalamin-dependent protein</fullName>
    </submittedName>
</protein>
<dbReference type="SUPFAM" id="SSF51726">
    <property type="entry name" value="UROD/MetE-like"/>
    <property type="match status" value="1"/>
</dbReference>
<reference evidence="5" key="2">
    <citation type="submission" date="2021-01" db="EMBL/GenBank/DDBJ databases">
        <authorList>
            <person name="Hahn C.R."/>
            <person name="Youssef N.H."/>
            <person name="Elshahed M."/>
        </authorList>
    </citation>
    <scope>NUCLEOTIDE SEQUENCE</scope>
    <source>
        <strain evidence="5">Zod_Metabat.24</strain>
    </source>
</reference>